<evidence type="ECO:0000313" key="1">
    <source>
        <dbReference type="EMBL" id="RRB07868.1"/>
    </source>
</evidence>
<protein>
    <recommendedName>
        <fullName evidence="3">Peptidase S24/S26A/S26B/S26C domain-containing protein</fullName>
    </recommendedName>
</protein>
<dbReference type="Proteomes" id="UP000271925">
    <property type="component" value="Unassembled WGS sequence"/>
</dbReference>
<dbReference type="EMBL" id="RQJO01000007">
    <property type="protein sequence ID" value="RRB07868.1"/>
    <property type="molecule type" value="Genomic_DNA"/>
</dbReference>
<reference evidence="1 2" key="1">
    <citation type="submission" date="2018-11" db="EMBL/GenBank/DDBJ databases">
        <authorList>
            <person name="Zhou Z."/>
            <person name="Wang G."/>
        </authorList>
    </citation>
    <scope>NUCLEOTIDE SEQUENCE [LARGE SCALE GENOMIC DNA]</scope>
    <source>
        <strain evidence="1 2">KCTC52004</strain>
    </source>
</reference>
<organism evidence="1 2">
    <name type="scientific">Larkinella rosea</name>
    <dbReference type="NCBI Taxonomy" id="2025312"/>
    <lineage>
        <taxon>Bacteria</taxon>
        <taxon>Pseudomonadati</taxon>
        <taxon>Bacteroidota</taxon>
        <taxon>Cytophagia</taxon>
        <taxon>Cytophagales</taxon>
        <taxon>Spirosomataceae</taxon>
        <taxon>Larkinella</taxon>
    </lineage>
</organism>
<comment type="caution">
    <text evidence="1">The sequence shown here is derived from an EMBL/GenBank/DDBJ whole genome shotgun (WGS) entry which is preliminary data.</text>
</comment>
<dbReference type="AlphaFoldDB" id="A0A3P1C3J4"/>
<keyword evidence="2" id="KW-1185">Reference proteome</keyword>
<dbReference type="RefSeq" id="WP_124873394.1">
    <property type="nucleotide sequence ID" value="NZ_RQJO01000007.1"/>
</dbReference>
<dbReference type="Gene3D" id="2.10.109.10">
    <property type="entry name" value="Umud Fragment, subunit A"/>
    <property type="match status" value="1"/>
</dbReference>
<sequence>MENAENQSPRLSNAKLIGQVQPEHFADIPFVSPDILPEFIKQGIKVVEYSYPYFLGMVNPVTVTNRHIIFEAIDDTMKPAIRQGDKVLGYILTNDDLDSMKEGMYIFIVNDQLVMRRIRENTLKSNGTLLLYTDDAEAAPIVATLENTTAIWQAQGSMSSVN</sequence>
<evidence type="ECO:0000313" key="2">
    <source>
        <dbReference type="Proteomes" id="UP000271925"/>
    </source>
</evidence>
<evidence type="ECO:0008006" key="3">
    <source>
        <dbReference type="Google" id="ProtNLM"/>
    </source>
</evidence>
<dbReference type="OrthoDB" id="1425504at2"/>
<name>A0A3P1C3J4_9BACT</name>
<gene>
    <name evidence="1" type="ORF">EHT25_08855</name>
</gene>
<accession>A0A3P1C3J4</accession>
<proteinExistence type="predicted"/>